<dbReference type="Proteomes" id="UP000266841">
    <property type="component" value="Unassembled WGS sequence"/>
</dbReference>
<accession>K0RZC9</accession>
<keyword evidence="2" id="KW-1185">Reference proteome</keyword>
<comment type="caution">
    <text evidence="1">The sequence shown here is derived from an EMBL/GenBank/DDBJ whole genome shotgun (WGS) entry which is preliminary data.</text>
</comment>
<name>K0RZC9_THAOC</name>
<evidence type="ECO:0000313" key="1">
    <source>
        <dbReference type="EMBL" id="EJK59143.1"/>
    </source>
</evidence>
<evidence type="ECO:0000313" key="2">
    <source>
        <dbReference type="Proteomes" id="UP000266841"/>
    </source>
</evidence>
<gene>
    <name evidence="1" type="ORF">THAOC_20672</name>
</gene>
<protein>
    <submittedName>
        <fullName evidence="1">Uncharacterized protein</fullName>
    </submittedName>
</protein>
<dbReference type="AlphaFoldDB" id="K0RZC9"/>
<reference evidence="1 2" key="1">
    <citation type="journal article" date="2012" name="Genome Biol.">
        <title>Genome and low-iron response of an oceanic diatom adapted to chronic iron limitation.</title>
        <authorList>
            <person name="Lommer M."/>
            <person name="Specht M."/>
            <person name="Roy A.S."/>
            <person name="Kraemer L."/>
            <person name="Andreson R."/>
            <person name="Gutowska M.A."/>
            <person name="Wolf J."/>
            <person name="Bergner S.V."/>
            <person name="Schilhabel M.B."/>
            <person name="Klostermeier U.C."/>
            <person name="Beiko R.G."/>
            <person name="Rosenstiel P."/>
            <person name="Hippler M."/>
            <person name="Laroche J."/>
        </authorList>
    </citation>
    <scope>NUCLEOTIDE SEQUENCE [LARGE SCALE GENOMIC DNA]</scope>
    <source>
        <strain evidence="1 2">CCMP1005</strain>
    </source>
</reference>
<proteinExistence type="predicted"/>
<organism evidence="1 2">
    <name type="scientific">Thalassiosira oceanica</name>
    <name type="common">Marine diatom</name>
    <dbReference type="NCBI Taxonomy" id="159749"/>
    <lineage>
        <taxon>Eukaryota</taxon>
        <taxon>Sar</taxon>
        <taxon>Stramenopiles</taxon>
        <taxon>Ochrophyta</taxon>
        <taxon>Bacillariophyta</taxon>
        <taxon>Coscinodiscophyceae</taxon>
        <taxon>Thalassiosirophycidae</taxon>
        <taxon>Thalassiosirales</taxon>
        <taxon>Thalassiosiraceae</taxon>
        <taxon>Thalassiosira</taxon>
    </lineage>
</organism>
<sequence>MLQDNQLVLRELPSKRKALELFEVHDAMTPDDKSGGVYGAASYVQRILQKIVNPLIFTVDEGGDTSPGVPVQAAAPSAQVARELECPVVAPIFSVIDPLSSVLAEPFWEESYDSNAVP</sequence>
<dbReference type="EMBL" id="AGNL01023511">
    <property type="protein sequence ID" value="EJK59143.1"/>
    <property type="molecule type" value="Genomic_DNA"/>
</dbReference>